<keyword evidence="8" id="KW-0472">Membrane</keyword>
<protein>
    <submittedName>
        <fullName evidence="9">Cation-transporting P-type ATPase</fullName>
    </submittedName>
</protein>
<dbReference type="SUPFAM" id="SSF56784">
    <property type="entry name" value="HAD-like"/>
    <property type="match status" value="1"/>
</dbReference>
<comment type="similarity">
    <text evidence="2">Belongs to the cation transport ATPase (P-type) (TC 3.A.3) family. Type IB subfamily.</text>
</comment>
<dbReference type="PANTHER" id="PTHR43079:SF1">
    <property type="entry name" value="CADMIUM_ZINC-TRANSPORTING ATPASE HMA1, CHLOROPLASTIC-RELATED"/>
    <property type="match status" value="1"/>
</dbReference>
<comment type="subcellular location">
    <subcellularLocation>
        <location evidence="1">Membrane</location>
        <topology evidence="1">Multi-pass membrane protein</topology>
    </subcellularLocation>
</comment>
<evidence type="ECO:0000256" key="6">
    <source>
        <dbReference type="ARBA" id="ARBA00022842"/>
    </source>
</evidence>
<dbReference type="GO" id="GO:0005524">
    <property type="term" value="F:ATP binding"/>
    <property type="evidence" value="ECO:0007669"/>
    <property type="project" value="UniProtKB-KW"/>
</dbReference>
<name>A0A832PNB4_9RHOB</name>
<keyword evidence="6" id="KW-0460">Magnesium</keyword>
<evidence type="ECO:0000256" key="3">
    <source>
        <dbReference type="ARBA" id="ARBA00022723"/>
    </source>
</evidence>
<dbReference type="EMBL" id="DULP01000157">
    <property type="protein sequence ID" value="HHW34552.1"/>
    <property type="molecule type" value="Genomic_DNA"/>
</dbReference>
<keyword evidence="3" id="KW-0479">Metal-binding</keyword>
<dbReference type="GO" id="GO:0016020">
    <property type="term" value="C:membrane"/>
    <property type="evidence" value="ECO:0007669"/>
    <property type="project" value="UniProtKB-SubCell"/>
</dbReference>
<comment type="caution">
    <text evidence="9">The sequence shown here is derived from an EMBL/GenBank/DDBJ whole genome shotgun (WGS) entry which is preliminary data.</text>
</comment>
<evidence type="ECO:0000313" key="9">
    <source>
        <dbReference type="EMBL" id="HHW34552.1"/>
    </source>
</evidence>
<keyword evidence="4" id="KW-0547">Nucleotide-binding</keyword>
<feature type="transmembrane region" description="Helical" evidence="8">
    <location>
        <begin position="59"/>
        <end position="76"/>
    </location>
</feature>
<dbReference type="InterPro" id="IPR036412">
    <property type="entry name" value="HAD-like_sf"/>
</dbReference>
<evidence type="ECO:0000256" key="1">
    <source>
        <dbReference type="ARBA" id="ARBA00004141"/>
    </source>
</evidence>
<evidence type="ECO:0000256" key="2">
    <source>
        <dbReference type="ARBA" id="ARBA00006024"/>
    </source>
</evidence>
<evidence type="ECO:0000256" key="4">
    <source>
        <dbReference type="ARBA" id="ARBA00022741"/>
    </source>
</evidence>
<accession>A0A832PNB4</accession>
<keyword evidence="8" id="KW-1133">Transmembrane helix</keyword>
<proteinExistence type="inferred from homology"/>
<evidence type="ECO:0000256" key="8">
    <source>
        <dbReference type="SAM" id="Phobius"/>
    </source>
</evidence>
<keyword evidence="5" id="KW-0067">ATP-binding</keyword>
<organism evidence="9 10">
    <name type="scientific">Paracoccus solventivorans</name>
    <dbReference type="NCBI Taxonomy" id="53463"/>
    <lineage>
        <taxon>Bacteria</taxon>
        <taxon>Pseudomonadati</taxon>
        <taxon>Pseudomonadota</taxon>
        <taxon>Alphaproteobacteria</taxon>
        <taxon>Rhodobacterales</taxon>
        <taxon>Paracoccaceae</taxon>
        <taxon>Paracoccus</taxon>
    </lineage>
</organism>
<reference evidence="9 10" key="1">
    <citation type="journal article" date="2020" name="Biotechnol. Biofuels">
        <title>New insights from the biogas microbiome by comprehensive genome-resolved metagenomics of nearly 1600 species originating from multiple anaerobic digesters.</title>
        <authorList>
            <person name="Campanaro S."/>
            <person name="Treu L."/>
            <person name="Rodriguez-R L.M."/>
            <person name="Kovalovszki A."/>
            <person name="Ziels R.M."/>
            <person name="Maus I."/>
            <person name="Zhu X."/>
            <person name="Kougias P.G."/>
            <person name="Basile A."/>
            <person name="Luo G."/>
            <person name="Schluter A."/>
            <person name="Konstantinidis K.T."/>
            <person name="Angelidaki I."/>
        </authorList>
    </citation>
    <scope>NUCLEOTIDE SEQUENCE [LARGE SCALE GENOMIC DNA]</scope>
    <source>
        <strain evidence="9">AS04akNAM_125</strain>
    </source>
</reference>
<dbReference type="InterPro" id="IPR023214">
    <property type="entry name" value="HAD_sf"/>
</dbReference>
<feature type="non-terminal residue" evidence="9">
    <location>
        <position position="1"/>
    </location>
</feature>
<dbReference type="InterPro" id="IPR051949">
    <property type="entry name" value="Cation_Transport_ATPase"/>
</dbReference>
<evidence type="ECO:0000313" key="10">
    <source>
        <dbReference type="Proteomes" id="UP000580830"/>
    </source>
</evidence>
<gene>
    <name evidence="9" type="ORF">GXX24_10505</name>
</gene>
<dbReference type="Gene3D" id="3.40.50.1000">
    <property type="entry name" value="HAD superfamily/HAD-like"/>
    <property type="match status" value="1"/>
</dbReference>
<dbReference type="Proteomes" id="UP000580830">
    <property type="component" value="Unassembled WGS sequence"/>
</dbReference>
<evidence type="ECO:0000256" key="5">
    <source>
        <dbReference type="ARBA" id="ARBA00022840"/>
    </source>
</evidence>
<feature type="transmembrane region" description="Helical" evidence="8">
    <location>
        <begin position="82"/>
        <end position="102"/>
    </location>
</feature>
<dbReference type="GO" id="GO:0046872">
    <property type="term" value="F:metal ion binding"/>
    <property type="evidence" value="ECO:0007669"/>
    <property type="project" value="UniProtKB-KW"/>
</dbReference>
<evidence type="ECO:0000256" key="7">
    <source>
        <dbReference type="ARBA" id="ARBA00022967"/>
    </source>
</evidence>
<keyword evidence="7" id="KW-1278">Translocase</keyword>
<dbReference type="PANTHER" id="PTHR43079">
    <property type="entry name" value="PROBABLE CADMIUM/ZINC-TRANSPORTING ATPASE HMA1"/>
    <property type="match status" value="1"/>
</dbReference>
<keyword evidence="8" id="KW-0812">Transmembrane</keyword>
<sequence length="143" mass="15085">GVNDAAALARADVGIAMGAAGSDVALQAADVALLSEDMGRLADAHRLARRAARIIRQNLLFAMGAMAILVTGGLFFELPLPLAVIGHEGGTVLVVLNGLRLLRDPIRRNENKSASPDQVVTVDSISAPVQRNAYRRKIPRRAG</sequence>
<dbReference type="AlphaFoldDB" id="A0A832PNB4"/>